<dbReference type="EMBL" id="KV454492">
    <property type="protein sequence ID" value="ODV58450.1"/>
    <property type="molecule type" value="Genomic_DNA"/>
</dbReference>
<keyword evidence="3" id="KW-1185">Reference proteome</keyword>
<dbReference type="PANTHER" id="PTHR11842:SF10">
    <property type="entry name" value="MITOTIC SPINDLE ASSEMBLY CHECKPOINT PROTEIN MAD2B"/>
    <property type="match status" value="1"/>
</dbReference>
<dbReference type="InterPro" id="IPR036570">
    <property type="entry name" value="HORMA_dom_sf"/>
</dbReference>
<dbReference type="FunCoup" id="A0A1D2V9X7">
    <property type="interactions" value="33"/>
</dbReference>
<dbReference type="AlphaFoldDB" id="A0A1D2V9X7"/>
<evidence type="ECO:0000313" key="2">
    <source>
        <dbReference type="EMBL" id="ODV58450.1"/>
    </source>
</evidence>
<dbReference type="Gene3D" id="3.30.900.10">
    <property type="entry name" value="HORMA domain"/>
    <property type="match status" value="1"/>
</dbReference>
<dbReference type="OrthoDB" id="21254at2759"/>
<dbReference type="GO" id="GO:0003677">
    <property type="term" value="F:DNA binding"/>
    <property type="evidence" value="ECO:0007669"/>
    <property type="project" value="UniProtKB-KW"/>
</dbReference>
<dbReference type="SUPFAM" id="SSF56019">
    <property type="entry name" value="The spindle assembly checkpoint protein mad2"/>
    <property type="match status" value="1"/>
</dbReference>
<comment type="similarity">
    <text evidence="1">Belongs to the MAD2 family.</text>
</comment>
<dbReference type="Proteomes" id="UP000095038">
    <property type="component" value="Unassembled WGS sequence"/>
</dbReference>
<dbReference type="RefSeq" id="XP_020044757.1">
    <property type="nucleotide sequence ID" value="XM_020194064.1"/>
</dbReference>
<gene>
    <name evidence="2" type="ORF">ASCRUDRAFT_77920</name>
</gene>
<protein>
    <submittedName>
        <fullName evidence="2">DNA-binding protein</fullName>
    </submittedName>
</protein>
<dbReference type="InParanoid" id="A0A1D2V9X7"/>
<name>A0A1D2V9X7_9ASCO</name>
<dbReference type="InterPro" id="IPR045091">
    <property type="entry name" value="Mad2-like"/>
</dbReference>
<organism evidence="2 3">
    <name type="scientific">Ascoidea rubescens DSM 1968</name>
    <dbReference type="NCBI Taxonomy" id="1344418"/>
    <lineage>
        <taxon>Eukaryota</taxon>
        <taxon>Fungi</taxon>
        <taxon>Dikarya</taxon>
        <taxon>Ascomycota</taxon>
        <taxon>Saccharomycotina</taxon>
        <taxon>Saccharomycetes</taxon>
        <taxon>Ascoideaceae</taxon>
        <taxon>Ascoidea</taxon>
    </lineage>
</organism>
<keyword evidence="2" id="KW-0238">DNA-binding</keyword>
<proteinExistence type="inferred from homology"/>
<evidence type="ECO:0000256" key="1">
    <source>
        <dbReference type="ARBA" id="ARBA00010348"/>
    </source>
</evidence>
<dbReference type="GO" id="GO:0016035">
    <property type="term" value="C:zeta DNA polymerase complex"/>
    <property type="evidence" value="ECO:0007669"/>
    <property type="project" value="TreeGrafter"/>
</dbReference>
<dbReference type="PANTHER" id="PTHR11842">
    <property type="entry name" value="MITOTIC SPINDLE ASSEMBLY CHECKPOINT PROTEIN MAD2"/>
    <property type="match status" value="1"/>
</dbReference>
<reference evidence="3" key="1">
    <citation type="submission" date="2016-05" db="EMBL/GenBank/DDBJ databases">
        <title>Comparative genomics of biotechnologically important yeasts.</title>
        <authorList>
            <consortium name="DOE Joint Genome Institute"/>
            <person name="Riley R."/>
            <person name="Haridas S."/>
            <person name="Wolfe K.H."/>
            <person name="Lopes M.R."/>
            <person name="Hittinger C.T."/>
            <person name="Goker M."/>
            <person name="Salamov A."/>
            <person name="Wisecaver J."/>
            <person name="Long T.M."/>
            <person name="Aerts A.L."/>
            <person name="Barry K."/>
            <person name="Choi C."/>
            <person name="Clum A."/>
            <person name="Coughlan A.Y."/>
            <person name="Deshpande S."/>
            <person name="Douglass A.P."/>
            <person name="Hanson S.J."/>
            <person name="Klenk H.-P."/>
            <person name="Labutti K."/>
            <person name="Lapidus A."/>
            <person name="Lindquist E."/>
            <person name="Lipzen A."/>
            <person name="Meier-Kolthoff J.P."/>
            <person name="Ohm R.A."/>
            <person name="Otillar R.P."/>
            <person name="Pangilinan J."/>
            <person name="Peng Y."/>
            <person name="Rokas A."/>
            <person name="Rosa C.A."/>
            <person name="Scheuner C."/>
            <person name="Sibirny A.A."/>
            <person name="Slot J.C."/>
            <person name="Stielow J.B."/>
            <person name="Sun H."/>
            <person name="Kurtzman C.P."/>
            <person name="Blackwell M."/>
            <person name="Grigoriev I.V."/>
            <person name="Jeffries T.W."/>
        </authorList>
    </citation>
    <scope>NUCLEOTIDE SEQUENCE [LARGE SCALE GENOMIC DNA]</scope>
    <source>
        <strain evidence="3">DSM 1968</strain>
    </source>
</reference>
<accession>A0A1D2V9X7</accession>
<sequence>MASTTLFVDLEPQLNKDGSLPLTPYNLYVLFGDFLKNWLNIVCFYKGLYPKHSFSLNKYNYMGLVVPVNRNPKVLKWQDDFVLNFIRNLINVNLTPNDPKNKNNFQRLSLVIFKNREKKEITERLVIDLNNFYVVNDPKIIKKTLSKEFNLTWDIIYENFRAYVFQLLSVIDDKNKRDPNADESSTFEIFLETTGEAHINKNDNNWVLNYSKNIVNPQTNTIYNKNKSKIAIEPLYPVSVGPLVFDSFIETIAD</sequence>
<dbReference type="GeneID" id="30967700"/>
<evidence type="ECO:0000313" key="3">
    <source>
        <dbReference type="Proteomes" id="UP000095038"/>
    </source>
</evidence>